<gene>
    <name evidence="2" type="ordered locus">YPK_3059</name>
</gene>
<evidence type="ECO:0000256" key="1">
    <source>
        <dbReference type="SAM" id="Phobius"/>
    </source>
</evidence>
<dbReference type="KEGG" id="ypy:YPK_3059"/>
<dbReference type="PROSITE" id="PS51257">
    <property type="entry name" value="PROKAR_LIPOPROTEIN"/>
    <property type="match status" value="1"/>
</dbReference>
<sequence precursor="true">MVKINRPLFGAFAVFLLFLSCWVSWFSLNGYWDFFKLSDVIIFSWKVGVMIFGAPVLFYFSYLAFYCAIKNKPAKVNNKLANTFAMLAMLGVVISFFYLYISVIASPNMVISYAQDHLGCPLMNT</sequence>
<reference evidence="2" key="1">
    <citation type="submission" date="2008-02" db="EMBL/GenBank/DDBJ databases">
        <title>Complete sequence of Yersinia pseudotuberculosis YPIII.</title>
        <authorList>
            <consortium name="US DOE Joint Genome Institute"/>
            <person name="Challacombe J.F."/>
            <person name="Bruce D."/>
            <person name="Detter J.C."/>
            <person name="Green L."/>
            <person name="Land M."/>
            <person name="Munk C."/>
            <person name="Lindler L.E."/>
            <person name="Nikolich M.P."/>
            <person name="Brettin T."/>
        </authorList>
    </citation>
    <scope>NUCLEOTIDE SEQUENCE</scope>
    <source>
        <strain evidence="2">YPIII</strain>
    </source>
</reference>
<dbReference type="AlphaFoldDB" id="A0A0H3B6D3"/>
<feature type="transmembrane region" description="Helical" evidence="1">
    <location>
        <begin position="80"/>
        <end position="101"/>
    </location>
</feature>
<protein>
    <recommendedName>
        <fullName evidence="3">DUF1240 domain-containing protein</fullName>
    </recommendedName>
</protein>
<evidence type="ECO:0000313" key="2">
    <source>
        <dbReference type="EMBL" id="ACA69332.1"/>
    </source>
</evidence>
<keyword evidence="1" id="KW-0812">Transmembrane</keyword>
<name>A0A0H3B6D3_YERPY</name>
<evidence type="ECO:0008006" key="3">
    <source>
        <dbReference type="Google" id="ProtNLM"/>
    </source>
</evidence>
<dbReference type="Pfam" id="PF06836">
    <property type="entry name" value="DUF1240"/>
    <property type="match status" value="1"/>
</dbReference>
<accession>A0A0H3B6D3</accession>
<dbReference type="PATRIC" id="fig|502800.11.peg.3781"/>
<keyword evidence="1" id="KW-0472">Membrane</keyword>
<keyword evidence="1" id="KW-1133">Transmembrane helix</keyword>
<feature type="transmembrane region" description="Helical" evidence="1">
    <location>
        <begin position="47"/>
        <end position="68"/>
    </location>
</feature>
<dbReference type="EMBL" id="CP000950">
    <property type="protein sequence ID" value="ACA69332.1"/>
    <property type="molecule type" value="Genomic_DNA"/>
</dbReference>
<organism evidence="2">
    <name type="scientific">Yersinia pseudotuberculosis serotype O:3 (strain YPIII)</name>
    <dbReference type="NCBI Taxonomy" id="502800"/>
    <lineage>
        <taxon>Bacteria</taxon>
        <taxon>Pseudomonadati</taxon>
        <taxon>Pseudomonadota</taxon>
        <taxon>Gammaproteobacteria</taxon>
        <taxon>Enterobacterales</taxon>
        <taxon>Yersiniaceae</taxon>
        <taxon>Yersinia</taxon>
    </lineage>
</organism>
<proteinExistence type="predicted"/>
<dbReference type="InterPro" id="IPR010665">
    <property type="entry name" value="DUF1240"/>
</dbReference>